<sequence>MTTATFSASGYPALSSRTPVRPVAARPRLRLTRRGRAVLLALAAAPLVIAAFFFFTLNGGGATASLDDANVTFAYVTVDAGQSLWQLAESIAPTADPREVIDAIIAFNNLGSADVYAGQELAIPVQYLP</sequence>
<feature type="transmembrane region" description="Helical" evidence="1">
    <location>
        <begin position="37"/>
        <end position="57"/>
    </location>
</feature>
<evidence type="ECO:0000259" key="2">
    <source>
        <dbReference type="SMART" id="SM00257"/>
    </source>
</evidence>
<dbReference type="RefSeq" id="WP_305002129.1">
    <property type="nucleotide sequence ID" value="NZ_JAUQUB010000001.1"/>
</dbReference>
<dbReference type="Proteomes" id="UP001241072">
    <property type="component" value="Unassembled WGS sequence"/>
</dbReference>
<evidence type="ECO:0000313" key="4">
    <source>
        <dbReference type="Proteomes" id="UP001241072"/>
    </source>
</evidence>
<feature type="domain" description="LysM" evidence="2">
    <location>
        <begin position="75"/>
        <end position="124"/>
    </location>
</feature>
<proteinExistence type="predicted"/>
<dbReference type="EMBL" id="JAUQUB010000001">
    <property type="protein sequence ID" value="MDO7881726.1"/>
    <property type="molecule type" value="Genomic_DNA"/>
</dbReference>
<dbReference type="SMART" id="SM00257">
    <property type="entry name" value="LysM"/>
    <property type="match status" value="1"/>
</dbReference>
<dbReference type="InterPro" id="IPR036779">
    <property type="entry name" value="LysM_dom_sf"/>
</dbReference>
<organism evidence="3 4">
    <name type="scientific">Antiquaquibacter soli</name>
    <dbReference type="NCBI Taxonomy" id="3064523"/>
    <lineage>
        <taxon>Bacteria</taxon>
        <taxon>Bacillati</taxon>
        <taxon>Actinomycetota</taxon>
        <taxon>Actinomycetes</taxon>
        <taxon>Micrococcales</taxon>
        <taxon>Microbacteriaceae</taxon>
        <taxon>Antiquaquibacter</taxon>
    </lineage>
</organism>
<protein>
    <submittedName>
        <fullName evidence="3">LysM peptidoglycan-binding domain-containing protein</fullName>
    </submittedName>
</protein>
<gene>
    <name evidence="3" type="ORF">Q5716_05725</name>
</gene>
<evidence type="ECO:0000313" key="3">
    <source>
        <dbReference type="EMBL" id="MDO7881726.1"/>
    </source>
</evidence>
<dbReference type="Pfam" id="PF01476">
    <property type="entry name" value="LysM"/>
    <property type="match status" value="1"/>
</dbReference>
<dbReference type="Gene3D" id="3.10.350.10">
    <property type="entry name" value="LysM domain"/>
    <property type="match status" value="1"/>
</dbReference>
<keyword evidence="4" id="KW-1185">Reference proteome</keyword>
<name>A0ABT9BPK8_9MICO</name>
<accession>A0ABT9BPK8</accession>
<keyword evidence="1" id="KW-1133">Transmembrane helix</keyword>
<keyword evidence="1" id="KW-0472">Membrane</keyword>
<keyword evidence="1" id="KW-0812">Transmembrane</keyword>
<dbReference type="InterPro" id="IPR018392">
    <property type="entry name" value="LysM"/>
</dbReference>
<comment type="caution">
    <text evidence="3">The sequence shown here is derived from an EMBL/GenBank/DDBJ whole genome shotgun (WGS) entry which is preliminary data.</text>
</comment>
<evidence type="ECO:0000256" key="1">
    <source>
        <dbReference type="SAM" id="Phobius"/>
    </source>
</evidence>
<reference evidence="3 4" key="1">
    <citation type="submission" date="2023-07" db="EMBL/GenBank/DDBJ databases">
        <title>Protaetiibacter sp. nov WY-16 isolated from soil.</title>
        <authorList>
            <person name="Liu B."/>
            <person name="Wan Y."/>
        </authorList>
    </citation>
    <scope>NUCLEOTIDE SEQUENCE [LARGE SCALE GENOMIC DNA]</scope>
    <source>
        <strain evidence="3 4">WY-16</strain>
    </source>
</reference>